<dbReference type="Gene3D" id="2.60.120.10">
    <property type="entry name" value="Jelly Rolls"/>
    <property type="match status" value="1"/>
</dbReference>
<evidence type="ECO:0000313" key="1">
    <source>
        <dbReference type="EMBL" id="SVC92117.1"/>
    </source>
</evidence>
<protein>
    <recommendedName>
        <fullName evidence="2">Cupin 2 conserved barrel domain-containing protein</fullName>
    </recommendedName>
</protein>
<dbReference type="SUPFAM" id="SSF51182">
    <property type="entry name" value="RmlC-like cupins"/>
    <property type="match status" value="1"/>
</dbReference>
<gene>
    <name evidence="1" type="ORF">METZ01_LOCUS344971</name>
</gene>
<dbReference type="EMBL" id="UINC01118765">
    <property type="protein sequence ID" value="SVC92117.1"/>
    <property type="molecule type" value="Genomic_DNA"/>
</dbReference>
<name>A0A382R4I6_9ZZZZ</name>
<accession>A0A382R4I6</accession>
<dbReference type="InterPro" id="IPR011051">
    <property type="entry name" value="RmlC_Cupin_sf"/>
</dbReference>
<organism evidence="1">
    <name type="scientific">marine metagenome</name>
    <dbReference type="NCBI Taxonomy" id="408172"/>
    <lineage>
        <taxon>unclassified sequences</taxon>
        <taxon>metagenomes</taxon>
        <taxon>ecological metagenomes</taxon>
    </lineage>
</organism>
<evidence type="ECO:0008006" key="2">
    <source>
        <dbReference type="Google" id="ProtNLM"/>
    </source>
</evidence>
<reference evidence="1" key="1">
    <citation type="submission" date="2018-05" db="EMBL/GenBank/DDBJ databases">
        <authorList>
            <person name="Lanie J.A."/>
            <person name="Ng W.-L."/>
            <person name="Kazmierczak K.M."/>
            <person name="Andrzejewski T.M."/>
            <person name="Davidsen T.M."/>
            <person name="Wayne K.J."/>
            <person name="Tettelin H."/>
            <person name="Glass J.I."/>
            <person name="Rusch D."/>
            <person name="Podicherti R."/>
            <person name="Tsui H.-C.T."/>
            <person name="Winkler M.E."/>
        </authorList>
    </citation>
    <scope>NUCLEOTIDE SEQUENCE</scope>
</reference>
<dbReference type="InterPro" id="IPR014710">
    <property type="entry name" value="RmlC-like_jellyroll"/>
</dbReference>
<proteinExistence type="predicted"/>
<sequence length="223" mass="24778">MTQRTLVSKPWGSEYLIYENSDVAVWMLSIGCDQSTSFHCHPNKKTGLIILDGHASIELGFLQTIQLTGPQKIMIRPGLFHSTKALSRDGIRLLELETPVDKEDLVRYSDGYGREGKPIEGDEALIDLEPESVIFPDPEVGVINSYSFGLSLVSVEKYETLENFEVKNDKSIFAVIDGGLSSEEGRFVLSAGDIVNASTLKKLIKVFEISEFISFLVIDKNET</sequence>
<dbReference type="AlphaFoldDB" id="A0A382R4I6"/>